<comment type="caution">
    <text evidence="2">The sequence shown here is derived from an EMBL/GenBank/DDBJ whole genome shotgun (WGS) entry which is preliminary data.</text>
</comment>
<keyword evidence="1" id="KW-0472">Membrane</keyword>
<protein>
    <submittedName>
        <fullName evidence="2">Uncharacterized protein</fullName>
    </submittedName>
</protein>
<evidence type="ECO:0000313" key="2">
    <source>
        <dbReference type="EMBL" id="MBM6398946.1"/>
    </source>
</evidence>
<evidence type="ECO:0000256" key="1">
    <source>
        <dbReference type="SAM" id="Phobius"/>
    </source>
</evidence>
<feature type="transmembrane region" description="Helical" evidence="1">
    <location>
        <begin position="46"/>
        <end position="66"/>
    </location>
</feature>
<organism evidence="2 3">
    <name type="scientific">Phycicoccus sonneratiae</name>
    <dbReference type="NCBI Taxonomy" id="2807628"/>
    <lineage>
        <taxon>Bacteria</taxon>
        <taxon>Bacillati</taxon>
        <taxon>Actinomycetota</taxon>
        <taxon>Actinomycetes</taxon>
        <taxon>Micrococcales</taxon>
        <taxon>Intrasporangiaceae</taxon>
        <taxon>Phycicoccus</taxon>
    </lineage>
</organism>
<proteinExistence type="predicted"/>
<accession>A0ABS2CGF8</accession>
<keyword evidence="1" id="KW-1133">Transmembrane helix</keyword>
<dbReference type="RefSeq" id="WP_204129442.1">
    <property type="nucleotide sequence ID" value="NZ_JAFDVD010000003.1"/>
</dbReference>
<dbReference type="EMBL" id="JAFDVD010000003">
    <property type="protein sequence ID" value="MBM6398946.1"/>
    <property type="molecule type" value="Genomic_DNA"/>
</dbReference>
<evidence type="ECO:0000313" key="3">
    <source>
        <dbReference type="Proteomes" id="UP001430172"/>
    </source>
</evidence>
<name>A0ABS2CGF8_9MICO</name>
<reference evidence="2" key="1">
    <citation type="submission" date="2021-02" db="EMBL/GenBank/DDBJ databases">
        <title>Phycicoccus sp. MQZ13P-5T, whole genome shotgun sequence.</title>
        <authorList>
            <person name="Tuo L."/>
        </authorList>
    </citation>
    <scope>NUCLEOTIDE SEQUENCE</scope>
    <source>
        <strain evidence="2">MQZ13P-5</strain>
    </source>
</reference>
<sequence>MSHWHSGLPKLELEPFDPTPLYDAVRSTAAETEVAQARRRTSLRTAGVVAGVVAACALVGGLVALLG</sequence>
<keyword evidence="3" id="KW-1185">Reference proteome</keyword>
<gene>
    <name evidence="2" type="ORF">JQN70_00935</name>
</gene>
<keyword evidence="1" id="KW-0812">Transmembrane</keyword>
<dbReference type="Proteomes" id="UP001430172">
    <property type="component" value="Unassembled WGS sequence"/>
</dbReference>